<evidence type="ECO:0000313" key="7">
    <source>
        <dbReference type="EMBL" id="GJS56519.1"/>
    </source>
</evidence>
<dbReference type="PROSITE" id="PS51700">
    <property type="entry name" value="SEPARIN"/>
    <property type="match status" value="1"/>
</dbReference>
<feature type="compositionally biased region" description="Polar residues" evidence="5">
    <location>
        <begin position="1304"/>
        <end position="1324"/>
    </location>
</feature>
<dbReference type="PANTHER" id="PTHR12792">
    <property type="entry name" value="EXTRA SPINDLE POLES 1-RELATED"/>
    <property type="match status" value="1"/>
</dbReference>
<dbReference type="InterPro" id="IPR005314">
    <property type="entry name" value="Peptidase_C50"/>
</dbReference>
<dbReference type="Pfam" id="PF25113">
    <property type="entry name" value="TPR_ESP1_2nd"/>
    <property type="match status" value="1"/>
</dbReference>
<name>A0ABQ4WUD0_9ASTR</name>
<evidence type="ECO:0000256" key="1">
    <source>
        <dbReference type="ARBA" id="ARBA00000451"/>
    </source>
</evidence>
<dbReference type="Pfam" id="PF03568">
    <property type="entry name" value="Separin_C"/>
    <property type="match status" value="2"/>
</dbReference>
<dbReference type="Pfam" id="PF25110">
    <property type="entry name" value="TPR_ESP1"/>
    <property type="match status" value="1"/>
</dbReference>
<keyword evidence="4" id="KW-0159">Chromosome partition</keyword>
<evidence type="ECO:0000256" key="3">
    <source>
        <dbReference type="ARBA" id="ARBA00022801"/>
    </source>
</evidence>
<evidence type="ECO:0000313" key="8">
    <source>
        <dbReference type="Proteomes" id="UP001151760"/>
    </source>
</evidence>
<reference evidence="7" key="2">
    <citation type="submission" date="2022-01" db="EMBL/GenBank/DDBJ databases">
        <authorList>
            <person name="Yamashiro T."/>
            <person name="Shiraishi A."/>
            <person name="Satake H."/>
            <person name="Nakayama K."/>
        </authorList>
    </citation>
    <scope>NUCLEOTIDE SEQUENCE</scope>
</reference>
<protein>
    <recommendedName>
        <fullName evidence="2">separase</fullName>
        <ecNumber evidence="2">3.4.22.49</ecNumber>
    </recommendedName>
</protein>
<dbReference type="Proteomes" id="UP001151760">
    <property type="component" value="Unassembled WGS sequence"/>
</dbReference>
<evidence type="ECO:0000259" key="6">
    <source>
        <dbReference type="PROSITE" id="PS51700"/>
    </source>
</evidence>
<comment type="catalytic activity">
    <reaction evidence="1">
        <text>All bonds known to be hydrolyzed by this endopeptidase have arginine in P1 and an acidic residue in P4. P6 is often occupied by an acidic residue or by a hydroxy-amino-acid residue, the phosphorylation of which enhances cleavage.</text>
        <dbReference type="EC" id="3.4.22.49"/>
    </reaction>
</comment>
<dbReference type="InterPro" id="IPR056933">
    <property type="entry name" value="TPR_ESP1"/>
</dbReference>
<proteinExistence type="predicted"/>
<evidence type="ECO:0000256" key="5">
    <source>
        <dbReference type="SAM" id="MobiDB-lite"/>
    </source>
</evidence>
<feature type="domain" description="Peptidase C50" evidence="6">
    <location>
        <begin position="1868"/>
        <end position="1969"/>
    </location>
</feature>
<organism evidence="7 8">
    <name type="scientific">Tanacetum coccineum</name>
    <dbReference type="NCBI Taxonomy" id="301880"/>
    <lineage>
        <taxon>Eukaryota</taxon>
        <taxon>Viridiplantae</taxon>
        <taxon>Streptophyta</taxon>
        <taxon>Embryophyta</taxon>
        <taxon>Tracheophyta</taxon>
        <taxon>Spermatophyta</taxon>
        <taxon>Magnoliopsida</taxon>
        <taxon>eudicotyledons</taxon>
        <taxon>Gunneridae</taxon>
        <taxon>Pentapetalae</taxon>
        <taxon>asterids</taxon>
        <taxon>campanulids</taxon>
        <taxon>Asterales</taxon>
        <taxon>Asteraceae</taxon>
        <taxon>Asteroideae</taxon>
        <taxon>Anthemideae</taxon>
        <taxon>Anthemidinae</taxon>
        <taxon>Tanacetum</taxon>
    </lineage>
</organism>
<dbReference type="InterPro" id="IPR030397">
    <property type="entry name" value="SEPARIN_core_dom"/>
</dbReference>
<sequence length="2105" mass="236352">MADPTTAASLLTLLESSPDLTSLYTLFKSHLKPFPPKTDSETRTLAKQYISFLSTALTLLPKRLNQTPKLNPNHANVLFETYKLCLSCLEAINSELFGKRYSVQLQRARLIHCYEYWGKYNKAKTQGLYVLRFIGELYSGTGKGKGGVPELGKDNRDKDLAMLIVEVVVTIVKCVANARCEDEADVVDMVFDVEPWLRVCYVVDEIESWLRIIDADAYEKLHKMLVTNLIKFGKRICSSLFSPPDDQIVCSIDLLTRVLDVMAHQCMCVIYYYAKNCCKDAIRANKMLYFRKKVTGFLRQNIRDLRKILVMNSVRYIDNCANKCRNATVDFCGAFATHFKKLANDFSQVKLSSVNLIMRLYAISLSLSDLNYYSRGGSPKMAISGKDISIPKLLLDMENRLQRLTTVHGYLLSKVDNGMSMAADTRTYMSSYFTALNFLCEPLTKLMISEREAILCGFDDNSYPIKLPNIEDAFHQFILVSSASDNGGDVYNNYTVLSVAIAAFTLSFATKKKTEACTKFLKDLISTDCLQTKGLKYLYASLHNVGIVLYKSDRLTEATKSLELCCQAAWSCVIHLCKMFASSTDESSSDLSEDAITVFATEACAKSAFLLDTLHQCGSKEISRTLIDCLERWSVAHSLFEKMPIPVALVKQWVKVSDKTKLFDIVTNGVEMGRSAGLGKIGIWVALLHLIFTLCLQIECKEIKDPEARHSATTIYFLMSSSLKMSKETLGILSEQELQAYMEFKSLNPELCKIMQLKISNLLLKETCNTKDSFLQKSRILIANARESRARGIEGLNDSIKYLSEVISIMSDLYNKDEHARDLLAQAYCLRTLCTQEAEPNSKEQLQSAEQTRIVSLNTFTLLYHVGDLLSLKGYMEDHSDIYEMMFRFFTTKNVPLKECITILWQSRSLRHCLCTSPVSDAFIMTLSKHCELFKSMEFWISCMERSKSLGVGFRQSLSVISTLSSPDSYNHEHATQPLSSVDDVKQAASDLISNVPLSSKSLFLAAHLYYDLCERVIAKGSMIEALSYAKEAHRLRVKLLQKIFIYSTEQHNDIFGDNGELIKKRGYVLKSFHMHPSVATSAWSSHDMDSSDLVDFILTPWNVLQCYLESILQVGTIQEIIGNGSEAEALLAWGKNISVFHGLPIFIVSFSSALGQLYHKRRLWHLAEKELESAKHTLADSSSLVSCLKCKLVLQVTVDEQLGDLYRSRFNNATGNKLYEEFSKAETLYRSAVDKLKLIEWKNCVSHPKKTTASNKIFCDSLLIGGIDVNISSDFGNQTEQEEIQPKVTKKGKKPAKPLPQEQRVTSRVTRSSKQRSETAQNEAQKVVERKIVSVCNDALVKKGTQMSKVGCITSCGCEVTCVCDDKDCWHCLSYGVMKSLSLKSIIQMKWEITRRRLLLRLLTGIGKCLTDIEETQRAHNVFLESISVLVSRSTFRPSHFSLSFAFLAELIEKNVTGDVFAVEHASLLYSICWFSLRSSWNKGTRNDCRDLSFIPMPTVLFGLKLSFILCREVPELFQKVSRLLSVLYTLSPSNKEFSTLFASKALCESQWASYFHQASLGTHLNYQLFSHLGKPTDRNTVDVDGSSVTNSTPLSLHRLAPESVMDLEEFIIKFFHDLPRATIVCISVLGDTYARFLRDLLPYEYSAHAWIMFSRLNSDNAPIVIALPLGSVLAGSLEDDEDSSSCIFSSCDKSWHCPWDHTIIDEVAPLFRRILEQNYASTSGHTLEDTKQNRKLWWNQRKKLDQCLGDLLSDMEDFWFGPWKYLLLGGLINCKHLDSVTKKLMKDLESKCKVNISESILRSVISGASSQQIECVSELILKKGCYIGGIQCDNDTSPGENSSSLSSLVSDFLTKAIHEIGDEDLVGREPVILVPDFDIQIATVESCSETEAILGLFKRSDLRWNLTYSGNELSAALKKTHDLFIYLGPWKDGVQYIPGGEIQKLDGCAATFLMGCSSGSLSLNGSYTPKGAPLHYLFAGSPVIIANLWDVTDKDIDRFGKAMLDAWITARSTSSLDCAQCTEIADKLKELNIDEGKRKGKKKISQCKFAEVSEINYSTFGCKHRPKVGSFMGNARQACALPFLIGAAPVCYGVPTGIRKKNL</sequence>
<dbReference type="EC" id="3.4.22.49" evidence="2"/>
<dbReference type="EMBL" id="BQNB010008941">
    <property type="protein sequence ID" value="GJS56519.1"/>
    <property type="molecule type" value="Genomic_DNA"/>
</dbReference>
<gene>
    <name evidence="7" type="ORF">Tco_0629881</name>
</gene>
<feature type="region of interest" description="Disordered" evidence="5">
    <location>
        <begin position="1281"/>
        <end position="1324"/>
    </location>
</feature>
<dbReference type="InterPro" id="IPR056932">
    <property type="entry name" value="TPR_ESP1_2nd"/>
</dbReference>
<evidence type="ECO:0000256" key="2">
    <source>
        <dbReference type="ARBA" id="ARBA00012489"/>
    </source>
</evidence>
<evidence type="ECO:0000256" key="4">
    <source>
        <dbReference type="ARBA" id="ARBA00022829"/>
    </source>
</evidence>
<reference evidence="7" key="1">
    <citation type="journal article" date="2022" name="Int. J. Mol. Sci.">
        <title>Draft Genome of Tanacetum Coccineum: Genomic Comparison of Closely Related Tanacetum-Family Plants.</title>
        <authorList>
            <person name="Yamashiro T."/>
            <person name="Shiraishi A."/>
            <person name="Nakayama K."/>
            <person name="Satake H."/>
        </authorList>
    </citation>
    <scope>NUCLEOTIDE SEQUENCE</scope>
</reference>
<accession>A0ABQ4WUD0</accession>
<keyword evidence="8" id="KW-1185">Reference proteome</keyword>
<dbReference type="PANTHER" id="PTHR12792:SF0">
    <property type="entry name" value="SEPARIN"/>
    <property type="match status" value="1"/>
</dbReference>
<comment type="caution">
    <text evidence="7">The sequence shown here is derived from an EMBL/GenBank/DDBJ whole genome shotgun (WGS) entry which is preliminary data.</text>
</comment>
<keyword evidence="3" id="KW-0378">Hydrolase</keyword>